<dbReference type="SUPFAM" id="SSF47384">
    <property type="entry name" value="Homodimeric domain of signal transducing histidine kinase"/>
    <property type="match status" value="1"/>
</dbReference>
<evidence type="ECO:0000256" key="3">
    <source>
        <dbReference type="ARBA" id="ARBA00022553"/>
    </source>
</evidence>
<dbReference type="InterPro" id="IPR005467">
    <property type="entry name" value="His_kinase_dom"/>
</dbReference>
<dbReference type="InterPro" id="IPR003594">
    <property type="entry name" value="HATPase_dom"/>
</dbReference>
<dbReference type="SUPFAM" id="SSF55874">
    <property type="entry name" value="ATPase domain of HSP90 chaperone/DNA topoisomerase II/histidine kinase"/>
    <property type="match status" value="1"/>
</dbReference>
<evidence type="ECO:0000259" key="9">
    <source>
        <dbReference type="PROSITE" id="PS50109"/>
    </source>
</evidence>
<organism evidence="10">
    <name type="scientific">candidate division WOR-3 bacterium</name>
    <dbReference type="NCBI Taxonomy" id="2052148"/>
    <lineage>
        <taxon>Bacteria</taxon>
        <taxon>Bacteria division WOR-3</taxon>
    </lineage>
</organism>
<gene>
    <name evidence="10" type="ORF">ENV67_05205</name>
</gene>
<evidence type="ECO:0000256" key="6">
    <source>
        <dbReference type="ARBA" id="ARBA00022777"/>
    </source>
</evidence>
<feature type="domain" description="Histidine kinase" evidence="9">
    <location>
        <begin position="302"/>
        <end position="512"/>
    </location>
</feature>
<keyword evidence="6 10" id="KW-0418">Kinase</keyword>
<keyword evidence="7" id="KW-0067">ATP-binding</keyword>
<sequence>MSYRFRLHLNSLFVRGAGFACPIFIKISLDRFKNSIIIFLMNDDYVMTLSIANDIILNSIKLKNFVDSSLSFFTAHTSLKRGVVITYLKNTDYTYVYPLSPEDKDYNISDFHPSQYGFEGMRKLPYGFFKARKDEFPYFPFEEMLIYSNDKDDETGFLFVFEIKKIDKNKLRNLKKFIELFIQSYLSHFHSETLEWTKRIVFASVNMLDEGIVVIKNDEIILRNRLGGDIIRCIPEILKDKSTGERIISLEREGKLRSFLYKRKVVDDTEILIFNDITEKSRLLNTIFEMRKIHMLGELTAGVAHEINNPLQIILGFAQLARHKVEDKDDELKNYIDEIIEGSIRVKKVIGFLSSYMEEPAIEEENHFKISEAIKIVYDAMFSLNDVKGITISYYINDDFLVKGELHKVVIAIENLLMNSFESIKIKGNKGRIEIKSYISEGKGIVDVEDDGIGIKEEDKMKIFDTFFTTKKGGAGLGLGIVKRIMQIHNGDVKLVDSKPERTIFRLTFPIE</sequence>
<dbReference type="CDD" id="cd00082">
    <property type="entry name" value="HisKA"/>
    <property type="match status" value="1"/>
</dbReference>
<comment type="caution">
    <text evidence="10">The sequence shown here is derived from an EMBL/GenBank/DDBJ whole genome shotgun (WGS) entry which is preliminary data.</text>
</comment>
<keyword evidence="5" id="KW-0547">Nucleotide-binding</keyword>
<dbReference type="PANTHER" id="PTHR43065:SF10">
    <property type="entry name" value="PEROXIDE STRESS-ACTIVATED HISTIDINE KINASE MAK3"/>
    <property type="match status" value="1"/>
</dbReference>
<name>A0A7C4Y5A0_UNCW3</name>
<evidence type="ECO:0000313" key="10">
    <source>
        <dbReference type="EMBL" id="HGW91921.1"/>
    </source>
</evidence>
<dbReference type="InterPro" id="IPR036890">
    <property type="entry name" value="HATPase_C_sf"/>
</dbReference>
<evidence type="ECO:0000256" key="5">
    <source>
        <dbReference type="ARBA" id="ARBA00022741"/>
    </source>
</evidence>
<dbReference type="AlphaFoldDB" id="A0A7C4Y5A0"/>
<evidence type="ECO:0000256" key="7">
    <source>
        <dbReference type="ARBA" id="ARBA00022840"/>
    </source>
</evidence>
<protein>
    <recommendedName>
        <fullName evidence="2">histidine kinase</fullName>
        <ecNumber evidence="2">2.7.13.3</ecNumber>
    </recommendedName>
</protein>
<keyword evidence="4" id="KW-0808">Transferase</keyword>
<dbReference type="PANTHER" id="PTHR43065">
    <property type="entry name" value="SENSOR HISTIDINE KINASE"/>
    <property type="match status" value="1"/>
</dbReference>
<dbReference type="EMBL" id="DTHG01000066">
    <property type="protein sequence ID" value="HGW91921.1"/>
    <property type="molecule type" value="Genomic_DNA"/>
</dbReference>
<dbReference type="InterPro" id="IPR003661">
    <property type="entry name" value="HisK_dim/P_dom"/>
</dbReference>
<keyword evidence="3" id="KW-0597">Phosphoprotein</keyword>
<evidence type="ECO:0000256" key="4">
    <source>
        <dbReference type="ARBA" id="ARBA00022679"/>
    </source>
</evidence>
<dbReference type="GO" id="GO:0000155">
    <property type="term" value="F:phosphorelay sensor kinase activity"/>
    <property type="evidence" value="ECO:0007669"/>
    <property type="project" value="InterPro"/>
</dbReference>
<dbReference type="SMART" id="SM00387">
    <property type="entry name" value="HATPase_c"/>
    <property type="match status" value="1"/>
</dbReference>
<accession>A0A7C4Y5A0</accession>
<evidence type="ECO:0000256" key="1">
    <source>
        <dbReference type="ARBA" id="ARBA00000085"/>
    </source>
</evidence>
<dbReference type="Gene3D" id="3.30.565.10">
    <property type="entry name" value="Histidine kinase-like ATPase, C-terminal domain"/>
    <property type="match status" value="1"/>
</dbReference>
<dbReference type="EC" id="2.7.13.3" evidence="2"/>
<dbReference type="GO" id="GO:0005524">
    <property type="term" value="F:ATP binding"/>
    <property type="evidence" value="ECO:0007669"/>
    <property type="project" value="UniProtKB-KW"/>
</dbReference>
<dbReference type="Pfam" id="PF00512">
    <property type="entry name" value="HisKA"/>
    <property type="match status" value="1"/>
</dbReference>
<evidence type="ECO:0000256" key="2">
    <source>
        <dbReference type="ARBA" id="ARBA00012438"/>
    </source>
</evidence>
<dbReference type="InterPro" id="IPR036097">
    <property type="entry name" value="HisK_dim/P_sf"/>
</dbReference>
<reference evidence="10" key="1">
    <citation type="journal article" date="2020" name="mSystems">
        <title>Genome- and Community-Level Interaction Insights into Carbon Utilization and Element Cycling Functions of Hydrothermarchaeota in Hydrothermal Sediment.</title>
        <authorList>
            <person name="Zhou Z."/>
            <person name="Liu Y."/>
            <person name="Xu W."/>
            <person name="Pan J."/>
            <person name="Luo Z.H."/>
            <person name="Li M."/>
        </authorList>
    </citation>
    <scope>NUCLEOTIDE SEQUENCE [LARGE SCALE GENOMIC DNA]</scope>
    <source>
        <strain evidence="10">SpSt-780</strain>
    </source>
</reference>
<proteinExistence type="predicted"/>
<evidence type="ECO:0000256" key="8">
    <source>
        <dbReference type="ARBA" id="ARBA00023012"/>
    </source>
</evidence>
<dbReference type="SMART" id="SM00388">
    <property type="entry name" value="HisKA"/>
    <property type="match status" value="1"/>
</dbReference>
<comment type="catalytic activity">
    <reaction evidence="1">
        <text>ATP + protein L-histidine = ADP + protein N-phospho-L-histidine.</text>
        <dbReference type="EC" id="2.7.13.3"/>
    </reaction>
</comment>
<dbReference type="Pfam" id="PF02518">
    <property type="entry name" value="HATPase_c"/>
    <property type="match status" value="1"/>
</dbReference>
<keyword evidence="8" id="KW-0902">Two-component regulatory system</keyword>
<dbReference type="InterPro" id="IPR004358">
    <property type="entry name" value="Sig_transdc_His_kin-like_C"/>
</dbReference>
<dbReference type="PRINTS" id="PR00344">
    <property type="entry name" value="BCTRLSENSOR"/>
</dbReference>
<dbReference type="PROSITE" id="PS50109">
    <property type="entry name" value="HIS_KIN"/>
    <property type="match status" value="1"/>
</dbReference>
<dbReference type="Gene3D" id="1.10.287.130">
    <property type="match status" value="1"/>
</dbReference>